<evidence type="ECO:0000313" key="2">
    <source>
        <dbReference type="EMBL" id="EKF27738.1"/>
    </source>
</evidence>
<comment type="caution">
    <text evidence="2">The sequence shown here is derived from an EMBL/GenBank/DDBJ whole genome shotgun (WGS) entry which is preliminary data.</text>
</comment>
<gene>
    <name evidence="2" type="ORF">MOQ_008531</name>
</gene>
<feature type="transmembrane region" description="Helical" evidence="1">
    <location>
        <begin position="35"/>
        <end position="62"/>
    </location>
</feature>
<protein>
    <submittedName>
        <fullName evidence="2">ATP-dependent DEAD/H RNA helicase, putative</fullName>
    </submittedName>
</protein>
<keyword evidence="2" id="KW-0347">Helicase</keyword>
<keyword evidence="1" id="KW-1133">Transmembrane helix</keyword>
<dbReference type="AlphaFoldDB" id="K2LYK9"/>
<feature type="non-terminal residue" evidence="2">
    <location>
        <position position="72"/>
    </location>
</feature>
<dbReference type="GO" id="GO:0004386">
    <property type="term" value="F:helicase activity"/>
    <property type="evidence" value="ECO:0007669"/>
    <property type="project" value="UniProtKB-KW"/>
</dbReference>
<dbReference type="EMBL" id="AHKC01017432">
    <property type="protein sequence ID" value="EKF27738.1"/>
    <property type="molecule type" value="Genomic_DNA"/>
</dbReference>
<proteinExistence type="predicted"/>
<keyword evidence="1" id="KW-0812">Transmembrane</keyword>
<organism evidence="2 3">
    <name type="scientific">Trypanosoma cruzi marinkellei</name>
    <dbReference type="NCBI Taxonomy" id="85056"/>
    <lineage>
        <taxon>Eukaryota</taxon>
        <taxon>Discoba</taxon>
        <taxon>Euglenozoa</taxon>
        <taxon>Kinetoplastea</taxon>
        <taxon>Metakinetoplastina</taxon>
        <taxon>Trypanosomatida</taxon>
        <taxon>Trypanosomatidae</taxon>
        <taxon>Trypanosoma</taxon>
        <taxon>Schizotrypanum</taxon>
    </lineage>
</organism>
<keyword evidence="2" id="KW-0547">Nucleotide-binding</keyword>
<reference evidence="2 3" key="1">
    <citation type="journal article" date="2012" name="BMC Genomics">
        <title>Comparative genomic analysis of human infective Trypanosoma cruzi lineages with the bat-restricted subspecies T. cruzi marinkellei.</title>
        <authorList>
            <person name="Franzen O."/>
            <person name="Talavera-Lopez C."/>
            <person name="Ochaya S."/>
            <person name="Butler C.E."/>
            <person name="Messenger L.A."/>
            <person name="Lewis M.D."/>
            <person name="Llewellyn M.S."/>
            <person name="Marinkelle C.J."/>
            <person name="Tyler K.M."/>
            <person name="Miles M.A."/>
            <person name="Andersson B."/>
        </authorList>
    </citation>
    <scope>NUCLEOTIDE SEQUENCE [LARGE SCALE GENOMIC DNA]</scope>
    <source>
        <strain evidence="2 3">B7</strain>
    </source>
</reference>
<accession>K2LYK9</accession>
<keyword evidence="2" id="KW-0067">ATP-binding</keyword>
<sequence>MSEFEGFRVLFLLIPFSLKKGTRTHRESERETQKFLLICIYNVLFCDFPFLFFFFSCVLLAFSIRRAMCAVA</sequence>
<keyword evidence="3" id="KW-1185">Reference proteome</keyword>
<keyword evidence="2" id="KW-0378">Hydrolase</keyword>
<dbReference type="Proteomes" id="UP000007350">
    <property type="component" value="Unassembled WGS sequence"/>
</dbReference>
<name>K2LYK9_TRYCR</name>
<evidence type="ECO:0000256" key="1">
    <source>
        <dbReference type="SAM" id="Phobius"/>
    </source>
</evidence>
<keyword evidence="1" id="KW-0472">Membrane</keyword>
<evidence type="ECO:0000313" key="3">
    <source>
        <dbReference type="Proteomes" id="UP000007350"/>
    </source>
</evidence>